<dbReference type="EMBL" id="KZ293504">
    <property type="protein sequence ID" value="PBK59460.1"/>
    <property type="molecule type" value="Genomic_DNA"/>
</dbReference>
<reference evidence="4" key="1">
    <citation type="journal article" date="2017" name="Nat. Ecol. Evol.">
        <title>Genome expansion and lineage-specific genetic innovations in the forest pathogenic fungi Armillaria.</title>
        <authorList>
            <person name="Sipos G."/>
            <person name="Prasanna A.N."/>
            <person name="Walter M.C."/>
            <person name="O'Connor E."/>
            <person name="Balint B."/>
            <person name="Krizsan K."/>
            <person name="Kiss B."/>
            <person name="Hess J."/>
            <person name="Varga T."/>
            <person name="Slot J."/>
            <person name="Riley R."/>
            <person name="Boka B."/>
            <person name="Rigling D."/>
            <person name="Barry K."/>
            <person name="Lee J."/>
            <person name="Mihaltcheva S."/>
            <person name="LaButti K."/>
            <person name="Lipzen A."/>
            <person name="Waldron R."/>
            <person name="Moloney N.M."/>
            <person name="Sperisen C."/>
            <person name="Kredics L."/>
            <person name="Vagvoelgyi C."/>
            <person name="Patrignani A."/>
            <person name="Fitzpatrick D."/>
            <person name="Nagy I."/>
            <person name="Doyle S."/>
            <person name="Anderson J.B."/>
            <person name="Grigoriev I.V."/>
            <person name="Gueldener U."/>
            <person name="Muensterkoetter M."/>
            <person name="Nagy L.G."/>
        </authorList>
    </citation>
    <scope>NUCLEOTIDE SEQUENCE [LARGE SCALE GENOMIC DNA]</scope>
    <source>
        <strain evidence="4">28-4</strain>
    </source>
</reference>
<protein>
    <submittedName>
        <fullName evidence="3">Uncharacterized protein</fullName>
    </submittedName>
</protein>
<keyword evidence="2" id="KW-1133">Transmembrane helix</keyword>
<keyword evidence="4" id="KW-1185">Reference proteome</keyword>
<feature type="region of interest" description="Disordered" evidence="1">
    <location>
        <begin position="130"/>
        <end position="171"/>
    </location>
</feature>
<keyword evidence="2" id="KW-0472">Membrane</keyword>
<keyword evidence="2" id="KW-0812">Transmembrane</keyword>
<evidence type="ECO:0000313" key="3">
    <source>
        <dbReference type="EMBL" id="PBK59460.1"/>
    </source>
</evidence>
<evidence type="ECO:0000313" key="4">
    <source>
        <dbReference type="Proteomes" id="UP000218334"/>
    </source>
</evidence>
<name>A0A2H3AP58_9AGAR</name>
<gene>
    <name evidence="3" type="ORF">ARMSODRAFT_799121</name>
</gene>
<feature type="compositionally biased region" description="Basic and acidic residues" evidence="1">
    <location>
        <begin position="135"/>
        <end position="146"/>
    </location>
</feature>
<evidence type="ECO:0000256" key="2">
    <source>
        <dbReference type="SAM" id="Phobius"/>
    </source>
</evidence>
<proteinExistence type="predicted"/>
<organism evidence="3 4">
    <name type="scientific">Armillaria solidipes</name>
    <dbReference type="NCBI Taxonomy" id="1076256"/>
    <lineage>
        <taxon>Eukaryota</taxon>
        <taxon>Fungi</taxon>
        <taxon>Dikarya</taxon>
        <taxon>Basidiomycota</taxon>
        <taxon>Agaricomycotina</taxon>
        <taxon>Agaricomycetes</taxon>
        <taxon>Agaricomycetidae</taxon>
        <taxon>Agaricales</taxon>
        <taxon>Marasmiineae</taxon>
        <taxon>Physalacriaceae</taxon>
        <taxon>Armillaria</taxon>
    </lineage>
</organism>
<accession>A0A2H3AP58</accession>
<feature type="compositionally biased region" description="Polar residues" evidence="1">
    <location>
        <begin position="147"/>
        <end position="159"/>
    </location>
</feature>
<feature type="compositionally biased region" description="Basic and acidic residues" evidence="1">
    <location>
        <begin position="160"/>
        <end position="171"/>
    </location>
</feature>
<dbReference type="AlphaFoldDB" id="A0A2H3AP58"/>
<dbReference type="Proteomes" id="UP000218334">
    <property type="component" value="Unassembled WGS sequence"/>
</dbReference>
<sequence length="171" mass="18854">MSRLFNSSGSSVIHREGCFLDVSLSPSIRVGDVICLRYNEYKEIVSLRPQPTQNSSLYRPLNMGSVISALGRGIGTIFATLGRGIGRIITSIAHVFVTIVQAITAVIITIYDVLSDIVCCRYCGSRRSKMRSGKRRDFPSKLRRDGTSNGQEGTPNRQEGTSKREESTSTF</sequence>
<evidence type="ECO:0000256" key="1">
    <source>
        <dbReference type="SAM" id="MobiDB-lite"/>
    </source>
</evidence>
<feature type="transmembrane region" description="Helical" evidence="2">
    <location>
        <begin position="88"/>
        <end position="111"/>
    </location>
</feature>